<dbReference type="Proteomes" id="UP000239089">
    <property type="component" value="Unassembled WGS sequence"/>
</dbReference>
<dbReference type="AlphaFoldDB" id="A0A2S6N8D3"/>
<evidence type="ECO:0000259" key="1">
    <source>
        <dbReference type="Pfam" id="PF01757"/>
    </source>
</evidence>
<dbReference type="InterPro" id="IPR002656">
    <property type="entry name" value="Acyl_transf_3_dom"/>
</dbReference>
<sequence length="422" mass="45192">MARPLAVPEPGRLAHLESIRGLAALQVLLLHVFSAFFPALVFLGSEPVWARILHGSPLFLLCDGYSAVYIFFVLSGVVLTFAFQRQLAHPAAALLSRVVRLFIPAFCACLLAAPFRLVFGDLHARAGLITGSNWLVHAFSPPPGLAQWLKDATLNPLFLGYDNSFPFEAPGFAESINHAYVAPLWSLSIELQGSILVFLLVLGARATRFWPVVLAALALLIFRSHFICFLAGHAIALAIQARQRARGSLHLPQALAVGLLVLGGFLCLQEEFGRHAEFGRLALTRAACDLSLFSLPCQAFPQKIYGAIFLFIGLAFSAPLGRVLTRPAFVALGRLSFPIYLAHWPILMGGGSFVVVALAPGIGVALAGVAAGFLVIAATFALARPFSRVDAFAIATARRCRALLTGPVENRAAPEAATPARS</sequence>
<dbReference type="PANTHER" id="PTHR23028:SF134">
    <property type="entry name" value="PUTATIVE (AFU_ORTHOLOGUE AFUA_4G08520)-RELATED"/>
    <property type="match status" value="1"/>
</dbReference>
<evidence type="ECO:0000313" key="3">
    <source>
        <dbReference type="Proteomes" id="UP000239089"/>
    </source>
</evidence>
<evidence type="ECO:0000313" key="2">
    <source>
        <dbReference type="EMBL" id="PPQ30875.1"/>
    </source>
</evidence>
<gene>
    <name evidence="2" type="ORF">CCR94_10990</name>
</gene>
<dbReference type="InterPro" id="IPR050879">
    <property type="entry name" value="Acyltransferase_3"/>
</dbReference>
<dbReference type="GO" id="GO:0016747">
    <property type="term" value="F:acyltransferase activity, transferring groups other than amino-acyl groups"/>
    <property type="evidence" value="ECO:0007669"/>
    <property type="project" value="InterPro"/>
</dbReference>
<dbReference type="Pfam" id="PF01757">
    <property type="entry name" value="Acyl_transf_3"/>
    <property type="match status" value="1"/>
</dbReference>
<dbReference type="PANTHER" id="PTHR23028">
    <property type="entry name" value="ACETYLTRANSFERASE"/>
    <property type="match status" value="1"/>
</dbReference>
<dbReference type="RefSeq" id="WP_104507904.1">
    <property type="nucleotide sequence ID" value="NZ_JACIGC010000005.1"/>
</dbReference>
<keyword evidence="3" id="KW-1185">Reference proteome</keyword>
<accession>A0A2S6N8D3</accession>
<organism evidence="2 3">
    <name type="scientific">Rhodoblastus sphagnicola</name>
    <dbReference type="NCBI Taxonomy" id="333368"/>
    <lineage>
        <taxon>Bacteria</taxon>
        <taxon>Pseudomonadati</taxon>
        <taxon>Pseudomonadota</taxon>
        <taxon>Alphaproteobacteria</taxon>
        <taxon>Hyphomicrobiales</taxon>
        <taxon>Rhodoblastaceae</taxon>
        <taxon>Rhodoblastus</taxon>
    </lineage>
</organism>
<dbReference type="EMBL" id="NHSJ01000070">
    <property type="protein sequence ID" value="PPQ30875.1"/>
    <property type="molecule type" value="Genomic_DNA"/>
</dbReference>
<proteinExistence type="predicted"/>
<dbReference type="OrthoDB" id="9796461at2"/>
<feature type="domain" description="Acyltransferase 3" evidence="1">
    <location>
        <begin position="16"/>
        <end position="383"/>
    </location>
</feature>
<name>A0A2S6N8D3_9HYPH</name>
<protein>
    <recommendedName>
        <fullName evidence="1">Acyltransferase 3 domain-containing protein</fullName>
    </recommendedName>
</protein>
<reference evidence="2 3" key="1">
    <citation type="journal article" date="2018" name="Arch. Microbiol.">
        <title>New insights into the metabolic potential of the phototrophic purple bacterium Rhodopila globiformis DSM 161(T) from its draft genome sequence and evidence for a vanadium-dependent nitrogenase.</title>
        <authorList>
            <person name="Imhoff J.F."/>
            <person name="Rahn T."/>
            <person name="Kunzel S."/>
            <person name="Neulinger S.C."/>
        </authorList>
    </citation>
    <scope>NUCLEOTIDE SEQUENCE [LARGE SCALE GENOMIC DNA]</scope>
    <source>
        <strain evidence="2 3">DSM 16996</strain>
    </source>
</reference>
<comment type="caution">
    <text evidence="2">The sequence shown here is derived from an EMBL/GenBank/DDBJ whole genome shotgun (WGS) entry which is preliminary data.</text>
</comment>